<feature type="transmembrane region" description="Helical" evidence="1">
    <location>
        <begin position="12"/>
        <end position="29"/>
    </location>
</feature>
<dbReference type="SUPFAM" id="SSF56219">
    <property type="entry name" value="DNase I-like"/>
    <property type="match status" value="1"/>
</dbReference>
<sequence>MPNSSWRAWRSARIVALVFALLLSLVSYWPKWQWLQWLSLLVLYSPSWLFLGLFVPWLLGWKSLTRWQCLMLVPMLFVAAKILDVSWPVSRSAQDTNFVLLSANLGNMANTEQLAQLMTQHKVSVAIFQEARLEKLTALDADNWQTHCDAGLCIVSKFPFDVEQTLSRSLFQGYGNFAVFYRLNLPERHLLLANVHFETPRPALESLIKLSPDNTAMQVRQQDRELQATIIADWAHSQEEALVIGGDFNMPVLSPIYQHYFSSLGNALSERPTQIVRYTKYTRWHGIRIDHQLYRGDLMPLEAGVLQLSSGDHRPVLVKWRI</sequence>
<feature type="transmembrane region" description="Helical" evidence="1">
    <location>
        <begin position="35"/>
        <end position="59"/>
    </location>
</feature>
<gene>
    <name evidence="3" type="ORF">GCM10009098_35590</name>
</gene>
<name>A0ABN1EDF8_9GAMM</name>
<dbReference type="InterPro" id="IPR036691">
    <property type="entry name" value="Endo/exonu/phosph_ase_sf"/>
</dbReference>
<evidence type="ECO:0000313" key="4">
    <source>
        <dbReference type="Proteomes" id="UP001501169"/>
    </source>
</evidence>
<reference evidence="3 4" key="1">
    <citation type="journal article" date="2019" name="Int. J. Syst. Evol. Microbiol.">
        <title>The Global Catalogue of Microorganisms (GCM) 10K type strain sequencing project: providing services to taxonomists for standard genome sequencing and annotation.</title>
        <authorList>
            <consortium name="The Broad Institute Genomics Platform"/>
            <consortium name="The Broad Institute Genome Sequencing Center for Infectious Disease"/>
            <person name="Wu L."/>
            <person name="Ma J."/>
        </authorList>
    </citation>
    <scope>NUCLEOTIDE SEQUENCE [LARGE SCALE GENOMIC DNA]</scope>
    <source>
        <strain evidence="3 4">JCM 14331</strain>
    </source>
</reference>
<keyword evidence="4" id="KW-1185">Reference proteome</keyword>
<feature type="domain" description="Endonuclease/exonuclease/phosphatase" evidence="2">
    <location>
        <begin position="105"/>
        <end position="313"/>
    </location>
</feature>
<evidence type="ECO:0000313" key="3">
    <source>
        <dbReference type="EMBL" id="GAA0564322.1"/>
    </source>
</evidence>
<dbReference type="EMBL" id="BAAAEO010000006">
    <property type="protein sequence ID" value="GAA0564322.1"/>
    <property type="molecule type" value="Genomic_DNA"/>
</dbReference>
<protein>
    <recommendedName>
        <fullName evidence="2">Endonuclease/exonuclease/phosphatase domain-containing protein</fullName>
    </recommendedName>
</protein>
<keyword evidence="1" id="KW-0472">Membrane</keyword>
<dbReference type="InterPro" id="IPR005135">
    <property type="entry name" value="Endo/exonuclease/phosphatase"/>
</dbReference>
<keyword evidence="1" id="KW-1133">Transmembrane helix</keyword>
<proteinExistence type="predicted"/>
<dbReference type="RefSeq" id="WP_226768019.1">
    <property type="nucleotide sequence ID" value="NZ_BAAAEO010000006.1"/>
</dbReference>
<evidence type="ECO:0000256" key="1">
    <source>
        <dbReference type="SAM" id="Phobius"/>
    </source>
</evidence>
<comment type="caution">
    <text evidence="3">The sequence shown here is derived from an EMBL/GenBank/DDBJ whole genome shotgun (WGS) entry which is preliminary data.</text>
</comment>
<dbReference type="Gene3D" id="3.60.10.10">
    <property type="entry name" value="Endonuclease/exonuclease/phosphatase"/>
    <property type="match status" value="1"/>
</dbReference>
<evidence type="ECO:0000259" key="2">
    <source>
        <dbReference type="Pfam" id="PF03372"/>
    </source>
</evidence>
<keyword evidence="1" id="KW-0812">Transmembrane</keyword>
<accession>A0ABN1EDF8</accession>
<dbReference type="Proteomes" id="UP001501169">
    <property type="component" value="Unassembled WGS sequence"/>
</dbReference>
<organism evidence="3 4">
    <name type="scientific">Rheinheimera aquimaris</name>
    <dbReference type="NCBI Taxonomy" id="412437"/>
    <lineage>
        <taxon>Bacteria</taxon>
        <taxon>Pseudomonadati</taxon>
        <taxon>Pseudomonadota</taxon>
        <taxon>Gammaproteobacteria</taxon>
        <taxon>Chromatiales</taxon>
        <taxon>Chromatiaceae</taxon>
        <taxon>Rheinheimera</taxon>
    </lineage>
</organism>
<dbReference type="Pfam" id="PF03372">
    <property type="entry name" value="Exo_endo_phos"/>
    <property type="match status" value="1"/>
</dbReference>